<dbReference type="NCBIfam" id="TIGR00136">
    <property type="entry name" value="mnmG_gidA"/>
    <property type="match status" value="1"/>
</dbReference>
<evidence type="ECO:0000256" key="10">
    <source>
        <dbReference type="ARBA" id="ARBA00031800"/>
    </source>
</evidence>
<sequence length="627" mass="69798">MHKHNDKYDVIIVGGGHAGCEAASASARIGANTLLITHKFSTIGEMSCNPAIGGIAKGVIVREIDALDGLMGKVIDKSSIHSAILNHSKGPAVWGPRAQADRQMYKLAMQEIILNLPNLTVLESSVEEFIVEDINNNPTIKGVVVLNNKYIYTKKLVLTTGTFLNGIMHIGNNSQPAGRIGEAPSIKLATTLHKYNFKLGRLRTGTPPRIDGNSINWAILSEQKGDNPPTPFSFLSDAINTPQISCYLTHTNINTHNVIQNNQHRAASNLALKDIKSPRYCPSIEDKIKRFPHRTSHQVFLEPEGLNSNSIYPNGITTSSPIDVQHEMLKTIPGLENVKVIRYGYSIEYNFIDPRELYHTLETKKIRGLYFAGQINGTTGYEEAAGQGIIAGINAALSLKTHYTPFILKRNDAYIGVMIDDLVTLGTSEPYRIFTSRAEYRLLLRSDNADTRLTEIGHKISAVSCERYLAFQKKTQEIKNLYNVLNNLTVTPNQLLTHNINISQDGCKKNAFELLSHNNVNINLILQIWPNLQAFSTTALKQIEIEGKYAPYLKRQETDIKLFLTEENTTISHIKDYSQINGLSKEVQEKLQNIKPPSIGSAKRIPGITPAAITNILIYLRHYNKQN</sequence>
<dbReference type="GO" id="GO:0050660">
    <property type="term" value="F:flavin adenine dinucleotide binding"/>
    <property type="evidence" value="ECO:0007669"/>
    <property type="project" value="UniProtKB-UniRule"/>
</dbReference>
<dbReference type="InterPro" id="IPR047001">
    <property type="entry name" value="MnmG_C_subdom"/>
</dbReference>
<evidence type="ECO:0000313" key="16">
    <source>
        <dbReference type="Proteomes" id="UP001059985"/>
    </source>
</evidence>
<dbReference type="PROSITE" id="PS01281">
    <property type="entry name" value="GIDA_2"/>
    <property type="match status" value="1"/>
</dbReference>
<reference evidence="13" key="1">
    <citation type="journal article" date="2022" name="Microorganisms">
        <title>Assembly and Comparison of Ca. Neoehrlichia mikurensis Genomes.</title>
        <authorList>
            <person name="Azagi T."/>
            <person name="Dirks R.P."/>
            <person name="Yebra-Pimentel E.S."/>
            <person name="Schaap P.J."/>
            <person name="Koehorst J.J."/>
            <person name="Esser H.J."/>
            <person name="Sprong H."/>
        </authorList>
    </citation>
    <scope>NUCLEOTIDE SEQUENCE</scope>
    <source>
        <strain evidence="14">18-2804</strain>
        <strain evidence="13">18-2837</strain>
    </source>
</reference>
<evidence type="ECO:0000256" key="3">
    <source>
        <dbReference type="ARBA" id="ARBA00007653"/>
    </source>
</evidence>
<dbReference type="Proteomes" id="UP001059985">
    <property type="component" value="Chromosome"/>
</dbReference>
<keyword evidence="5 11" id="KW-0285">Flavoprotein</keyword>
<dbReference type="Gene3D" id="3.50.50.60">
    <property type="entry name" value="FAD/NAD(P)-binding domain"/>
    <property type="match status" value="2"/>
</dbReference>
<gene>
    <name evidence="11 13" type="primary">mnmG</name>
    <name evidence="11" type="synonym">gidA</name>
    <name evidence="14" type="ORF">LUA81_00705</name>
    <name evidence="13" type="ORF">LUA82_00705</name>
</gene>
<dbReference type="InterPro" id="IPR004416">
    <property type="entry name" value="MnmG"/>
</dbReference>
<dbReference type="InterPro" id="IPR040131">
    <property type="entry name" value="MnmG_N"/>
</dbReference>
<dbReference type="GO" id="GO:0005829">
    <property type="term" value="C:cytosol"/>
    <property type="evidence" value="ECO:0007669"/>
    <property type="project" value="TreeGrafter"/>
</dbReference>
<dbReference type="FunFam" id="1.10.150.570:FF:000001">
    <property type="entry name" value="tRNA uridine 5-carboxymethylaminomethyl modification enzyme MnmG"/>
    <property type="match status" value="1"/>
</dbReference>
<evidence type="ECO:0000256" key="7">
    <source>
        <dbReference type="ARBA" id="ARBA00022827"/>
    </source>
</evidence>
<dbReference type="InterPro" id="IPR026904">
    <property type="entry name" value="MnmG_C"/>
</dbReference>
<evidence type="ECO:0000256" key="8">
    <source>
        <dbReference type="ARBA" id="ARBA00023027"/>
    </source>
</evidence>
<feature type="binding site" evidence="11">
    <location>
        <begin position="277"/>
        <end position="291"/>
    </location>
    <ligand>
        <name>NAD(+)</name>
        <dbReference type="ChEBI" id="CHEBI:57540"/>
    </ligand>
</feature>
<name>A0A9Q9BZT6_9RICK</name>
<evidence type="ECO:0000256" key="1">
    <source>
        <dbReference type="ARBA" id="ARBA00001974"/>
    </source>
</evidence>
<comment type="function">
    <text evidence="2 11">NAD-binding protein involved in the addition of a carboxymethylaminomethyl (cmnm) group at the wobble position (U34) of certain tRNAs, forming tRNA-cmnm(5)s(2)U34.</text>
</comment>
<evidence type="ECO:0000313" key="15">
    <source>
        <dbReference type="Proteomes" id="UP001059822"/>
    </source>
</evidence>
<evidence type="ECO:0000313" key="14">
    <source>
        <dbReference type="EMBL" id="UTO56520.1"/>
    </source>
</evidence>
<dbReference type="InterPro" id="IPR002218">
    <property type="entry name" value="MnmG-rel"/>
</dbReference>
<keyword evidence="8 11" id="KW-0520">NAD</keyword>
<protein>
    <recommendedName>
        <fullName evidence="4 11">tRNA uridine 5-carboxymethylaminomethyl modification enzyme MnmG</fullName>
    </recommendedName>
    <alternativeName>
        <fullName evidence="10 11">Glucose-inhibited division protein A</fullName>
    </alternativeName>
</protein>
<evidence type="ECO:0000256" key="6">
    <source>
        <dbReference type="ARBA" id="ARBA00022694"/>
    </source>
</evidence>
<dbReference type="EMBL" id="CP089285">
    <property type="protein sequence ID" value="UTO56520.1"/>
    <property type="molecule type" value="Genomic_DNA"/>
</dbReference>
<dbReference type="EMBL" id="CP089286">
    <property type="protein sequence ID" value="UTO55599.1"/>
    <property type="molecule type" value="Genomic_DNA"/>
</dbReference>
<dbReference type="Pfam" id="PF01134">
    <property type="entry name" value="GIDA"/>
    <property type="match status" value="1"/>
</dbReference>
<dbReference type="Gene3D" id="1.10.150.570">
    <property type="entry name" value="GidA associated domain, C-terminal subdomain"/>
    <property type="match status" value="1"/>
</dbReference>
<dbReference type="GO" id="GO:0002098">
    <property type="term" value="P:tRNA wobble uridine modification"/>
    <property type="evidence" value="ECO:0007669"/>
    <property type="project" value="InterPro"/>
</dbReference>
<dbReference type="GO" id="GO:0030488">
    <property type="term" value="P:tRNA methylation"/>
    <property type="evidence" value="ECO:0007669"/>
    <property type="project" value="TreeGrafter"/>
</dbReference>
<feature type="domain" description="tRNA uridine 5-carboxymethylaminomethyl modification enzyme C-terminal subdomain" evidence="12">
    <location>
        <begin position="547"/>
        <end position="618"/>
    </location>
</feature>
<organism evidence="13 15">
    <name type="scientific">Neoehrlichia mikurensis</name>
    <dbReference type="NCBI Taxonomy" id="89586"/>
    <lineage>
        <taxon>Bacteria</taxon>
        <taxon>Pseudomonadati</taxon>
        <taxon>Pseudomonadota</taxon>
        <taxon>Alphaproteobacteria</taxon>
        <taxon>Rickettsiales</taxon>
        <taxon>Anaplasmataceae</taxon>
        <taxon>Candidatus Neoehrlichia</taxon>
    </lineage>
</organism>
<evidence type="ECO:0000256" key="5">
    <source>
        <dbReference type="ARBA" id="ARBA00022630"/>
    </source>
</evidence>
<evidence type="ECO:0000256" key="4">
    <source>
        <dbReference type="ARBA" id="ARBA00020461"/>
    </source>
</evidence>
<dbReference type="AlphaFoldDB" id="A0A9Q9BZT6"/>
<keyword evidence="11" id="KW-0963">Cytoplasm</keyword>
<dbReference type="RefSeq" id="WP_254815641.1">
    <property type="nucleotide sequence ID" value="NZ_CP089285.1"/>
</dbReference>
<dbReference type="FunFam" id="3.50.50.60:FF:000002">
    <property type="entry name" value="tRNA uridine 5-carboxymethylaminomethyl modification enzyme MnmG"/>
    <property type="match status" value="1"/>
</dbReference>
<keyword evidence="16" id="KW-1185">Reference proteome</keyword>
<comment type="cofactor">
    <cofactor evidence="1 11">
        <name>FAD</name>
        <dbReference type="ChEBI" id="CHEBI:57692"/>
    </cofactor>
</comment>
<evidence type="ECO:0000259" key="12">
    <source>
        <dbReference type="SMART" id="SM01228"/>
    </source>
</evidence>
<keyword evidence="6 11" id="KW-0819">tRNA processing</keyword>
<keyword evidence="7 11" id="KW-0274">FAD</keyword>
<dbReference type="Pfam" id="PF13932">
    <property type="entry name" value="SAM_GIDA_C"/>
    <property type="match status" value="1"/>
</dbReference>
<evidence type="ECO:0000256" key="2">
    <source>
        <dbReference type="ARBA" id="ARBA00003717"/>
    </source>
</evidence>
<dbReference type="FunFam" id="3.50.50.60:FF:000082">
    <property type="entry name" value="protein MTO1 homolog, mitochondrial isoform X1"/>
    <property type="match status" value="1"/>
</dbReference>
<dbReference type="SMART" id="SM01228">
    <property type="entry name" value="GIDA_assoc_3"/>
    <property type="match status" value="1"/>
</dbReference>
<dbReference type="PANTHER" id="PTHR11806:SF0">
    <property type="entry name" value="PROTEIN MTO1 HOMOLOG, MITOCHONDRIAL"/>
    <property type="match status" value="1"/>
</dbReference>
<dbReference type="HAMAP" id="MF_00129">
    <property type="entry name" value="MnmG_GidA"/>
    <property type="match status" value="1"/>
</dbReference>
<evidence type="ECO:0000256" key="11">
    <source>
        <dbReference type="HAMAP-Rule" id="MF_00129"/>
    </source>
</evidence>
<dbReference type="InterPro" id="IPR049312">
    <property type="entry name" value="GIDA_C_N"/>
</dbReference>
<feature type="binding site" evidence="11">
    <location>
        <position position="374"/>
    </location>
    <ligand>
        <name>FAD</name>
        <dbReference type="ChEBI" id="CHEBI:57692"/>
    </ligand>
</feature>
<comment type="subcellular location">
    <subcellularLocation>
        <location evidence="11">Cytoplasm</location>
    </subcellularLocation>
</comment>
<dbReference type="SUPFAM" id="SSF51905">
    <property type="entry name" value="FAD/NAD(P)-binding domain"/>
    <property type="match status" value="1"/>
</dbReference>
<evidence type="ECO:0000313" key="13">
    <source>
        <dbReference type="EMBL" id="UTO55599.1"/>
    </source>
</evidence>
<comment type="subunit">
    <text evidence="9 11">Homodimer. Heterotetramer of two MnmE and two MnmG subunits.</text>
</comment>
<dbReference type="Gene3D" id="1.10.10.1800">
    <property type="entry name" value="tRNA uridine 5-carboxymethylaminomethyl modification enzyme MnmG/GidA"/>
    <property type="match status" value="1"/>
</dbReference>
<feature type="binding site" evidence="11">
    <location>
        <begin position="14"/>
        <end position="19"/>
    </location>
    <ligand>
        <name>FAD</name>
        <dbReference type="ChEBI" id="CHEBI:57692"/>
    </ligand>
</feature>
<dbReference type="PROSITE" id="PS01280">
    <property type="entry name" value="GIDA_1"/>
    <property type="match status" value="1"/>
</dbReference>
<feature type="binding site" evidence="11">
    <location>
        <position position="185"/>
    </location>
    <ligand>
        <name>FAD</name>
        <dbReference type="ChEBI" id="CHEBI:57692"/>
    </ligand>
</feature>
<dbReference type="InterPro" id="IPR020595">
    <property type="entry name" value="MnmG-rel_CS"/>
</dbReference>
<dbReference type="Pfam" id="PF21680">
    <property type="entry name" value="GIDA_C_1st"/>
    <property type="match status" value="1"/>
</dbReference>
<dbReference type="PANTHER" id="PTHR11806">
    <property type="entry name" value="GLUCOSE INHIBITED DIVISION PROTEIN A"/>
    <property type="match status" value="1"/>
</dbReference>
<feature type="binding site" evidence="11">
    <location>
        <position position="126"/>
    </location>
    <ligand>
        <name>FAD</name>
        <dbReference type="ChEBI" id="CHEBI:57692"/>
    </ligand>
</feature>
<dbReference type="InterPro" id="IPR044920">
    <property type="entry name" value="MnmG_C_subdom_sf"/>
</dbReference>
<evidence type="ECO:0000256" key="9">
    <source>
        <dbReference type="ARBA" id="ARBA00025948"/>
    </source>
</evidence>
<accession>A0A9Q9BZT6</accession>
<proteinExistence type="inferred from homology"/>
<dbReference type="Proteomes" id="UP001059822">
    <property type="component" value="Chromosome"/>
</dbReference>
<dbReference type="InterPro" id="IPR036188">
    <property type="entry name" value="FAD/NAD-bd_sf"/>
</dbReference>
<comment type="similarity">
    <text evidence="3 11">Belongs to the MnmG family.</text>
</comment>